<dbReference type="InterPro" id="IPR007577">
    <property type="entry name" value="GlycoTrfase_DXD_sugar-bd_CS"/>
</dbReference>
<gene>
    <name evidence="8" type="ORF">LTR77_003666</name>
</gene>
<dbReference type="PANTHER" id="PTHR32385:SF20">
    <property type="entry name" value="MANNOSYL PHOSPHORYLINOSITOL CERAMIDE SYNTHASE CSH1-RELATED"/>
    <property type="match status" value="1"/>
</dbReference>
<evidence type="ECO:0000256" key="1">
    <source>
        <dbReference type="ARBA" id="ARBA00004370"/>
    </source>
</evidence>
<dbReference type="InterPro" id="IPR051706">
    <property type="entry name" value="Glycosyltransferase_domain"/>
</dbReference>
<evidence type="ECO:0000256" key="6">
    <source>
        <dbReference type="ARBA" id="ARBA00023136"/>
    </source>
</evidence>
<dbReference type="PANTHER" id="PTHR32385">
    <property type="entry name" value="MANNOSYL PHOSPHORYLINOSITOL CERAMIDE SYNTHASE"/>
    <property type="match status" value="1"/>
</dbReference>
<dbReference type="Proteomes" id="UP001337655">
    <property type="component" value="Unassembled WGS sequence"/>
</dbReference>
<dbReference type="InterPro" id="IPR029044">
    <property type="entry name" value="Nucleotide-diphossugar_trans"/>
</dbReference>
<evidence type="ECO:0000313" key="8">
    <source>
        <dbReference type="EMBL" id="KAK5172029.1"/>
    </source>
</evidence>
<evidence type="ECO:0000256" key="4">
    <source>
        <dbReference type="ARBA" id="ARBA00022692"/>
    </source>
</evidence>
<evidence type="ECO:0000256" key="2">
    <source>
        <dbReference type="ARBA" id="ARBA00009003"/>
    </source>
</evidence>
<comment type="subcellular location">
    <subcellularLocation>
        <location evidence="1">Membrane</location>
    </subcellularLocation>
</comment>
<evidence type="ECO:0000313" key="9">
    <source>
        <dbReference type="Proteomes" id="UP001337655"/>
    </source>
</evidence>
<evidence type="ECO:0008006" key="10">
    <source>
        <dbReference type="Google" id="ProtNLM"/>
    </source>
</evidence>
<comment type="similarity">
    <text evidence="2">Belongs to the glycosyltransferase 32 family.</text>
</comment>
<feature type="transmembrane region" description="Helical" evidence="7">
    <location>
        <begin position="224"/>
        <end position="244"/>
    </location>
</feature>
<reference evidence="8 9" key="1">
    <citation type="submission" date="2023-08" db="EMBL/GenBank/DDBJ databases">
        <title>Black Yeasts Isolated from many extreme environments.</title>
        <authorList>
            <person name="Coleine C."/>
            <person name="Stajich J.E."/>
            <person name="Selbmann L."/>
        </authorList>
    </citation>
    <scope>NUCLEOTIDE SEQUENCE [LARGE SCALE GENOMIC DNA]</scope>
    <source>
        <strain evidence="8 9">CCFEE 5935</strain>
    </source>
</reference>
<dbReference type="Pfam" id="PF04488">
    <property type="entry name" value="Gly_transf_sug"/>
    <property type="match status" value="1"/>
</dbReference>
<keyword evidence="6 7" id="KW-0472">Membrane</keyword>
<dbReference type="RefSeq" id="XP_064660873.1">
    <property type="nucleotide sequence ID" value="XM_064800922.1"/>
</dbReference>
<dbReference type="GeneID" id="89925012"/>
<protein>
    <recommendedName>
        <fullName evidence="10">Glycosyltransferase family 32 protein</fullName>
    </recommendedName>
</protein>
<dbReference type="GO" id="GO:0000030">
    <property type="term" value="F:mannosyltransferase activity"/>
    <property type="evidence" value="ECO:0007669"/>
    <property type="project" value="TreeGrafter"/>
</dbReference>
<evidence type="ECO:0000256" key="7">
    <source>
        <dbReference type="SAM" id="Phobius"/>
    </source>
</evidence>
<evidence type="ECO:0000256" key="3">
    <source>
        <dbReference type="ARBA" id="ARBA00022679"/>
    </source>
</evidence>
<dbReference type="EMBL" id="JAVRRT010000005">
    <property type="protein sequence ID" value="KAK5172029.1"/>
    <property type="molecule type" value="Genomic_DNA"/>
</dbReference>
<keyword evidence="5 7" id="KW-1133">Transmembrane helix</keyword>
<dbReference type="GO" id="GO:0016020">
    <property type="term" value="C:membrane"/>
    <property type="evidence" value="ECO:0007669"/>
    <property type="project" value="UniProtKB-SubCell"/>
</dbReference>
<proteinExistence type="inferred from homology"/>
<dbReference type="SUPFAM" id="SSF53448">
    <property type="entry name" value="Nucleotide-diphospho-sugar transferases"/>
    <property type="match status" value="1"/>
</dbReference>
<sequence>MHRLVVRFLKLIAVFVALLGLHFVGDRIRFERLLNKLYITFDDFPDDYSRAMAKMPNDTEIKAYDLSQFPEWDPYRDIPPTIHFIFFPDLYETHQEGTDMASMGSHAPNLCRGYNTDFEINIWNATAARQLLEQRYEWFLPTYDGYTHPIQRVDAIKYFVLYTYGGFYLDLDIACRRSLKPLQRFPAFLARASPEGLNNDLLATRAGHPVWKMMIDTLAPRQRWSWSLVFPYLVIFWSTGPQFATDMVKAFFDANPERAAYVAGSTKAQAHPDDIFILPQEFYSEQYTFFGHSPGGTWHEGDVAVVLWFAARPWVPVLLVVSIGVTVITIKRRHSLFCRRYREKESRLLGTPGAEEEEL</sequence>
<keyword evidence="4 7" id="KW-0812">Transmembrane</keyword>
<dbReference type="GO" id="GO:0051999">
    <property type="term" value="P:mannosyl-inositol phosphorylceramide biosynthetic process"/>
    <property type="evidence" value="ECO:0007669"/>
    <property type="project" value="TreeGrafter"/>
</dbReference>
<evidence type="ECO:0000256" key="5">
    <source>
        <dbReference type="ARBA" id="ARBA00022989"/>
    </source>
</evidence>
<keyword evidence="9" id="KW-1185">Reference proteome</keyword>
<organism evidence="8 9">
    <name type="scientific">Saxophila tyrrhenica</name>
    <dbReference type="NCBI Taxonomy" id="1690608"/>
    <lineage>
        <taxon>Eukaryota</taxon>
        <taxon>Fungi</taxon>
        <taxon>Dikarya</taxon>
        <taxon>Ascomycota</taxon>
        <taxon>Pezizomycotina</taxon>
        <taxon>Dothideomycetes</taxon>
        <taxon>Dothideomycetidae</taxon>
        <taxon>Mycosphaerellales</taxon>
        <taxon>Extremaceae</taxon>
        <taxon>Saxophila</taxon>
    </lineage>
</organism>
<keyword evidence="3" id="KW-0808">Transferase</keyword>
<feature type="transmembrane region" description="Helical" evidence="7">
    <location>
        <begin position="313"/>
        <end position="330"/>
    </location>
</feature>
<accession>A0AAV9PIL6</accession>
<comment type="caution">
    <text evidence="8">The sequence shown here is derived from an EMBL/GenBank/DDBJ whole genome shotgun (WGS) entry which is preliminary data.</text>
</comment>
<dbReference type="Gene3D" id="3.90.550.20">
    <property type="match status" value="1"/>
</dbReference>
<dbReference type="AlphaFoldDB" id="A0AAV9PIL6"/>
<name>A0AAV9PIL6_9PEZI</name>
<feature type="transmembrane region" description="Helical" evidence="7">
    <location>
        <begin position="6"/>
        <end position="24"/>
    </location>
</feature>